<name>A0A1W1HDH5_9BACT</name>
<accession>A0A1W1HDH5</accession>
<feature type="binding site" evidence="6">
    <location>
        <position position="238"/>
    </location>
    <ligand>
        <name>ATP</name>
        <dbReference type="ChEBI" id="CHEBI:30616"/>
    </ligand>
</feature>
<keyword evidence="5 6" id="KW-0067">ATP-binding</keyword>
<dbReference type="Pfam" id="PF02807">
    <property type="entry name" value="ATP-gua_PtransN"/>
    <property type="match status" value="1"/>
</dbReference>
<protein>
    <submittedName>
        <fullName evidence="10">Arginine kinase</fullName>
        <ecNumber evidence="10">2.7.3.3</ecNumber>
    </submittedName>
</protein>
<keyword evidence="4 6" id="KW-0418">Kinase</keyword>
<evidence type="ECO:0000313" key="11">
    <source>
        <dbReference type="Proteomes" id="UP000191931"/>
    </source>
</evidence>
<dbReference type="SUPFAM" id="SSF55931">
    <property type="entry name" value="Glutamine synthetase/guanido kinase"/>
    <property type="match status" value="1"/>
</dbReference>
<sequence>MKSDKKNDHYKKTEKPGFSYPCFSSNAQSIAKECLNAEIFSRLNNLKTQSGFTLYDALKSGIINPDSYVGIYAGDAESYKTFESIFNPVIESYHSINIRELEKHVESATQHHNNKDHVKFFPKHKLELPDPDPEKKYIISTRIRLARNLDGFPFTTSINLKDRLEIEKIVVTALKKMPFQFQGRYKSFYNESIPTGFTKGDRFQEAAGINRDWPVARGVFESDNGKFAIWINEEDHLRIISMAKNTNLSRVFTHLQTALESLEKNLVFAWDPLLGYLTSCPSNLGTGMRVGVHIKLPKLYKKKDCLNDAAKKFNLQIRGTHGEKTEVESAIFDISNSQRLGISEHECCHTLHKGICSIIEMEENINI</sequence>
<dbReference type="InterPro" id="IPR022415">
    <property type="entry name" value="ATP-guanido_PTrfase_AS"/>
</dbReference>
<keyword evidence="2 6" id="KW-0808">Transferase</keyword>
<dbReference type="SUPFAM" id="SSF48034">
    <property type="entry name" value="Guanido kinase N-terminal domain"/>
    <property type="match status" value="1"/>
</dbReference>
<dbReference type="EMBL" id="FWEV01000147">
    <property type="protein sequence ID" value="SLM30529.1"/>
    <property type="molecule type" value="Genomic_DNA"/>
</dbReference>
<dbReference type="FunFam" id="1.10.135.10:FF:000003">
    <property type="entry name" value="Three-domain arginine kinase"/>
    <property type="match status" value="1"/>
</dbReference>
<dbReference type="OrthoDB" id="9791353at2"/>
<dbReference type="PROSITE" id="PS51509">
    <property type="entry name" value="PHOSPHAGEN_KINASE_N"/>
    <property type="match status" value="1"/>
</dbReference>
<dbReference type="CDD" id="cd07931">
    <property type="entry name" value="eukaryotic_phosphagen_kinases"/>
    <property type="match status" value="1"/>
</dbReference>
<dbReference type="AlphaFoldDB" id="A0A1W1HDH5"/>
<evidence type="ECO:0000259" key="8">
    <source>
        <dbReference type="PROSITE" id="PS51509"/>
    </source>
</evidence>
<evidence type="ECO:0000256" key="4">
    <source>
        <dbReference type="ARBA" id="ARBA00022777"/>
    </source>
</evidence>
<comment type="caution">
    <text evidence="6">Lacks conserved residue(s) required for the propagation of feature annotation.</text>
</comment>
<dbReference type="GO" id="GO:0004054">
    <property type="term" value="F:arginine kinase activity"/>
    <property type="evidence" value="ECO:0007669"/>
    <property type="project" value="UniProtKB-EC"/>
</dbReference>
<dbReference type="InterPro" id="IPR014746">
    <property type="entry name" value="Gln_synth/guanido_kin_cat_dom"/>
</dbReference>
<dbReference type="Proteomes" id="UP000191931">
    <property type="component" value="Unassembled WGS sequence"/>
</dbReference>
<dbReference type="Pfam" id="PF00217">
    <property type="entry name" value="ATP-gua_Ptrans"/>
    <property type="match status" value="1"/>
</dbReference>
<dbReference type="PANTHER" id="PTHR11547:SF38">
    <property type="entry name" value="ARGININE KINASE 1-RELATED"/>
    <property type="match status" value="1"/>
</dbReference>
<gene>
    <name evidence="10" type="ORF">MTBBW1_2300001</name>
</gene>
<evidence type="ECO:0000256" key="6">
    <source>
        <dbReference type="PROSITE-ProRule" id="PRU00843"/>
    </source>
</evidence>
<dbReference type="GO" id="GO:0046314">
    <property type="term" value="P:phosphocreatine biosynthetic process"/>
    <property type="evidence" value="ECO:0007669"/>
    <property type="project" value="InterPro"/>
</dbReference>
<feature type="binding site" evidence="6">
    <location>
        <begin position="140"/>
        <end position="144"/>
    </location>
    <ligand>
        <name>ATP</name>
        <dbReference type="ChEBI" id="CHEBI:30616"/>
    </ligand>
</feature>
<keyword evidence="3 6" id="KW-0547">Nucleotide-binding</keyword>
<feature type="binding site" evidence="6">
    <location>
        <begin position="318"/>
        <end position="323"/>
    </location>
    <ligand>
        <name>ATP</name>
        <dbReference type="ChEBI" id="CHEBI:30616"/>
    </ligand>
</feature>
<evidence type="ECO:0000313" key="10">
    <source>
        <dbReference type="EMBL" id="SLM30529.1"/>
    </source>
</evidence>
<dbReference type="InterPro" id="IPR036802">
    <property type="entry name" value="ATP-guanido_PTrfase_N_sf"/>
</dbReference>
<proteinExistence type="inferred from homology"/>
<dbReference type="InterPro" id="IPR022413">
    <property type="entry name" value="ATP-guanido_PTrfase_N"/>
</dbReference>
<dbReference type="GO" id="GO:0005524">
    <property type="term" value="F:ATP binding"/>
    <property type="evidence" value="ECO:0007669"/>
    <property type="project" value="UniProtKB-UniRule"/>
</dbReference>
<evidence type="ECO:0000256" key="1">
    <source>
        <dbReference type="ARBA" id="ARBA00006798"/>
    </source>
</evidence>
<evidence type="ECO:0000256" key="2">
    <source>
        <dbReference type="ARBA" id="ARBA00022679"/>
    </source>
</evidence>
<dbReference type="Gene3D" id="1.10.135.10">
    <property type="entry name" value="ATP:guanido phosphotransferase, N-terminal domain"/>
    <property type="match status" value="1"/>
</dbReference>
<evidence type="ECO:0000259" key="9">
    <source>
        <dbReference type="PROSITE" id="PS51510"/>
    </source>
</evidence>
<organism evidence="10 11">
    <name type="scientific">Desulfamplus magnetovallimortis</name>
    <dbReference type="NCBI Taxonomy" id="1246637"/>
    <lineage>
        <taxon>Bacteria</taxon>
        <taxon>Pseudomonadati</taxon>
        <taxon>Thermodesulfobacteriota</taxon>
        <taxon>Desulfobacteria</taxon>
        <taxon>Desulfobacterales</taxon>
        <taxon>Desulfobacteraceae</taxon>
        <taxon>Desulfamplus</taxon>
    </lineage>
</organism>
<feature type="binding site" evidence="6">
    <location>
        <begin position="289"/>
        <end position="293"/>
    </location>
    <ligand>
        <name>ATP</name>
        <dbReference type="ChEBI" id="CHEBI:30616"/>
    </ligand>
</feature>
<evidence type="ECO:0000256" key="3">
    <source>
        <dbReference type="ARBA" id="ARBA00022741"/>
    </source>
</evidence>
<dbReference type="EC" id="2.7.3.3" evidence="10"/>
<dbReference type="PROSITE" id="PS00112">
    <property type="entry name" value="PHOSPHAGEN_KINASE"/>
    <property type="match status" value="1"/>
</dbReference>
<dbReference type="GO" id="GO:0004111">
    <property type="term" value="F:creatine kinase activity"/>
    <property type="evidence" value="ECO:0007669"/>
    <property type="project" value="InterPro"/>
</dbReference>
<evidence type="ECO:0000256" key="5">
    <source>
        <dbReference type="ARBA" id="ARBA00022840"/>
    </source>
</evidence>
<dbReference type="GO" id="GO:0005615">
    <property type="term" value="C:extracellular space"/>
    <property type="evidence" value="ECO:0007669"/>
    <property type="project" value="TreeGrafter"/>
</dbReference>
<dbReference type="RefSeq" id="WP_080808646.1">
    <property type="nucleotide sequence ID" value="NZ_LT828562.1"/>
</dbReference>
<dbReference type="InterPro" id="IPR000749">
    <property type="entry name" value="ATP-guanido_PTrfase"/>
</dbReference>
<reference evidence="10 11" key="1">
    <citation type="submission" date="2017-03" db="EMBL/GenBank/DDBJ databases">
        <authorList>
            <person name="Afonso C.L."/>
            <person name="Miller P.J."/>
            <person name="Scott M.A."/>
            <person name="Spackman E."/>
            <person name="Goraichik I."/>
            <person name="Dimitrov K.M."/>
            <person name="Suarez D.L."/>
            <person name="Swayne D.E."/>
        </authorList>
    </citation>
    <scope>NUCLEOTIDE SEQUENCE [LARGE SCALE GENOMIC DNA]</scope>
    <source>
        <strain evidence="10">PRJEB14757</strain>
    </source>
</reference>
<dbReference type="Gene3D" id="3.30.590.10">
    <property type="entry name" value="Glutamine synthetase/guanido kinase, catalytic domain"/>
    <property type="match status" value="1"/>
</dbReference>
<comment type="similarity">
    <text evidence="1 6 7">Belongs to the ATP:guanido phosphotransferase family.</text>
</comment>
<dbReference type="InterPro" id="IPR022414">
    <property type="entry name" value="ATP-guanido_PTrfase_cat"/>
</dbReference>
<feature type="domain" description="Phosphagen kinase N-terminal" evidence="8">
    <location>
        <begin position="12"/>
        <end position="95"/>
    </location>
</feature>
<dbReference type="PANTHER" id="PTHR11547">
    <property type="entry name" value="ARGININE OR CREATINE KINASE"/>
    <property type="match status" value="1"/>
</dbReference>
<evidence type="ECO:0000256" key="7">
    <source>
        <dbReference type="RuleBase" id="RU000505"/>
    </source>
</evidence>
<feature type="domain" description="Phosphagen kinase C-terminal" evidence="9">
    <location>
        <begin position="137"/>
        <end position="365"/>
    </location>
</feature>
<keyword evidence="11" id="KW-1185">Reference proteome</keyword>
<dbReference type="STRING" id="1246637.MTBBW1_2300001"/>
<dbReference type="PROSITE" id="PS51510">
    <property type="entry name" value="PHOSPHAGEN_KINASE_C"/>
    <property type="match status" value="1"/>
</dbReference>